<reference evidence="15 16" key="1">
    <citation type="submission" date="2017-05" db="EMBL/GenBank/DDBJ databases">
        <authorList>
            <person name="Song R."/>
            <person name="Chenine A.L."/>
            <person name="Ruprecht R.M."/>
        </authorList>
    </citation>
    <scope>NUCLEOTIDE SEQUENCE [LARGE SCALE GENOMIC DNA]</scope>
    <source>
        <strain evidence="15 16">DSM 26136</strain>
    </source>
</reference>
<feature type="binding site" evidence="10">
    <location>
        <position position="255"/>
    </location>
    <ligand>
        <name>Mn(2+)</name>
        <dbReference type="ChEBI" id="CHEBI:29035"/>
        <label>1</label>
    </ligand>
</feature>
<dbReference type="GO" id="GO:0004053">
    <property type="term" value="F:arginase activity"/>
    <property type="evidence" value="ECO:0007669"/>
    <property type="project" value="UniProtKB-UniRule"/>
</dbReference>
<evidence type="ECO:0000256" key="11">
    <source>
        <dbReference type="PROSITE-ProRule" id="PRU00742"/>
    </source>
</evidence>
<keyword evidence="5 10" id="KW-0479">Metal-binding</keyword>
<feature type="binding site" evidence="10">
    <location>
        <position position="155"/>
    </location>
    <ligand>
        <name>Mn(2+)</name>
        <dbReference type="ChEBI" id="CHEBI:29035"/>
        <label>1</label>
    </ligand>
</feature>
<dbReference type="GO" id="GO:0000050">
    <property type="term" value="P:urea cycle"/>
    <property type="evidence" value="ECO:0007669"/>
    <property type="project" value="UniProtKB-UniPathway"/>
</dbReference>
<dbReference type="CDD" id="cd09989">
    <property type="entry name" value="Arginase"/>
    <property type="match status" value="1"/>
</dbReference>
<dbReference type="PRINTS" id="PR00116">
    <property type="entry name" value="ARGINASE"/>
</dbReference>
<dbReference type="KEGG" id="cser:CCO03_00460"/>
<dbReference type="PANTHER" id="PTHR43782:SF3">
    <property type="entry name" value="ARGINASE"/>
    <property type="match status" value="1"/>
</dbReference>
<dbReference type="OrthoDB" id="9789727at2"/>
<dbReference type="Pfam" id="PF00491">
    <property type="entry name" value="Arginase"/>
    <property type="match status" value="1"/>
</dbReference>
<evidence type="ECO:0000256" key="4">
    <source>
        <dbReference type="ARBA" id="ARBA00022503"/>
    </source>
</evidence>
<dbReference type="EMBL" id="CP021455">
    <property type="protein sequence ID" value="ARU03362.1"/>
    <property type="molecule type" value="Genomic_DNA"/>
</dbReference>
<dbReference type="FunFam" id="3.40.800.10:FF:000012">
    <property type="entry name" value="Arginase"/>
    <property type="match status" value="1"/>
</dbReference>
<evidence type="ECO:0000256" key="5">
    <source>
        <dbReference type="ARBA" id="ARBA00022723"/>
    </source>
</evidence>
<dbReference type="InterPro" id="IPR020855">
    <property type="entry name" value="Ureohydrolase_Mn_BS"/>
</dbReference>
<evidence type="ECO:0000256" key="13">
    <source>
        <dbReference type="RuleBase" id="RU361159"/>
    </source>
</evidence>
<keyword evidence="4 13" id="KW-0056">Arginine metabolism</keyword>
<feature type="binding site" evidence="10">
    <location>
        <position position="124"/>
    </location>
    <ligand>
        <name>Mn(2+)</name>
        <dbReference type="ChEBI" id="CHEBI:29035"/>
        <label>2</label>
    </ligand>
</feature>
<evidence type="ECO:0000256" key="3">
    <source>
        <dbReference type="ARBA" id="ARBA00018123"/>
    </source>
</evidence>
<dbReference type="PIRSF" id="PIRSF036979">
    <property type="entry name" value="Arginase"/>
    <property type="match status" value="1"/>
</dbReference>
<dbReference type="GO" id="GO:0030145">
    <property type="term" value="F:manganese ion binding"/>
    <property type="evidence" value="ECO:0007669"/>
    <property type="project" value="TreeGrafter"/>
</dbReference>
<evidence type="ECO:0000256" key="14">
    <source>
        <dbReference type="SAM" id="MobiDB-lite"/>
    </source>
</evidence>
<name>A0A1Y0EJB0_9BURK</name>
<evidence type="ECO:0000256" key="1">
    <source>
        <dbReference type="ARBA" id="ARBA00005098"/>
    </source>
</evidence>
<comment type="cofactor">
    <cofactor evidence="10 13">
        <name>Mn(2+)</name>
        <dbReference type="ChEBI" id="CHEBI:29035"/>
    </cofactor>
    <text evidence="10 13">Binds 2 manganese ions per subunit.</text>
</comment>
<dbReference type="PROSITE" id="PS51409">
    <property type="entry name" value="ARGINASE_2"/>
    <property type="match status" value="1"/>
</dbReference>
<dbReference type="Gene3D" id="3.40.800.10">
    <property type="entry name" value="Ureohydrolase domain"/>
    <property type="match status" value="1"/>
</dbReference>
<dbReference type="PROSITE" id="PS01053">
    <property type="entry name" value="ARGINASE_1"/>
    <property type="match status" value="1"/>
</dbReference>
<dbReference type="InterPro" id="IPR023696">
    <property type="entry name" value="Ureohydrolase_dom_sf"/>
</dbReference>
<dbReference type="GO" id="GO:0005737">
    <property type="term" value="C:cytoplasm"/>
    <property type="evidence" value="ECO:0007669"/>
    <property type="project" value="TreeGrafter"/>
</dbReference>
<keyword evidence="7 10" id="KW-0464">Manganese</keyword>
<feature type="binding site" evidence="10">
    <location>
        <position position="253"/>
    </location>
    <ligand>
        <name>Mn(2+)</name>
        <dbReference type="ChEBI" id="CHEBI:29035"/>
        <label>1</label>
    </ligand>
</feature>
<comment type="similarity">
    <text evidence="11 12">Belongs to the arginase family.</text>
</comment>
<dbReference type="InterPro" id="IPR014033">
    <property type="entry name" value="Arginase"/>
</dbReference>
<protein>
    <recommendedName>
        <fullName evidence="3 9">Arginase</fullName>
        <ecNumber evidence="2 9">3.5.3.1</ecNumber>
    </recommendedName>
</protein>
<sequence length="331" mass="34922">MNSSTPHLSSSSQWEDGHTPIDQPQRVRLIGAPCDAGAARAGARLGPDALRIAGLADALAAQGVAVQDGGNLRGPASAVHRQPRPDRSGLHHLDACVRWCGLVHEAVAQALAGGSLPLLLGGDHHLAMGSIPAVAQHCARQGKTLRVVWLDAHADCNDARSSPSGNIHGMPVSVLLGHGPQALQALARPPLPATALRQVGLRSVDAAEKARIARFGIEAYDMRAIDELGMPEVMRRVLRDVHAPDVHLHLSFDVDFLDPELAPGTGTTARGGPTYREAQLCMEMLADTGCLGSMDLVELNPVLDVRNQTAELVLDLLQSLFGKSTLVRAAS</sequence>
<dbReference type="SUPFAM" id="SSF52768">
    <property type="entry name" value="Arginase/deacetylase"/>
    <property type="match status" value="1"/>
</dbReference>
<feature type="compositionally biased region" description="Polar residues" evidence="14">
    <location>
        <begin position="1"/>
        <end position="14"/>
    </location>
</feature>
<feature type="binding site" evidence="10">
    <location>
        <position position="153"/>
    </location>
    <ligand>
        <name>Mn(2+)</name>
        <dbReference type="ChEBI" id="CHEBI:29035"/>
        <label>1</label>
    </ligand>
</feature>
<feature type="binding site" evidence="10">
    <location>
        <position position="151"/>
    </location>
    <ligand>
        <name>Mn(2+)</name>
        <dbReference type="ChEBI" id="CHEBI:29035"/>
        <label>1</label>
    </ligand>
</feature>
<accession>A0A1Y0EJB0</accession>
<evidence type="ECO:0000256" key="6">
    <source>
        <dbReference type="ARBA" id="ARBA00022801"/>
    </source>
</evidence>
<dbReference type="NCBIfam" id="TIGR01229">
    <property type="entry name" value="rocF_arginase"/>
    <property type="match status" value="1"/>
</dbReference>
<dbReference type="AlphaFoldDB" id="A0A1Y0EJB0"/>
<evidence type="ECO:0000256" key="12">
    <source>
        <dbReference type="RuleBase" id="RU003684"/>
    </source>
</evidence>
<evidence type="ECO:0000256" key="2">
    <source>
        <dbReference type="ARBA" id="ARBA00012168"/>
    </source>
</evidence>
<keyword evidence="16" id="KW-1185">Reference proteome</keyword>
<keyword evidence="6 12" id="KW-0378">Hydrolase</keyword>
<dbReference type="UniPathway" id="UPA00158">
    <property type="reaction ID" value="UER00270"/>
</dbReference>
<dbReference type="InterPro" id="IPR006035">
    <property type="entry name" value="Ureohydrolase"/>
</dbReference>
<evidence type="ECO:0000256" key="10">
    <source>
        <dbReference type="PIRSR" id="PIRSR036979-1"/>
    </source>
</evidence>
<dbReference type="Proteomes" id="UP000196138">
    <property type="component" value="Chromosome"/>
</dbReference>
<organism evidence="15 16">
    <name type="scientific">Comamonas serinivorans</name>
    <dbReference type="NCBI Taxonomy" id="1082851"/>
    <lineage>
        <taxon>Bacteria</taxon>
        <taxon>Pseudomonadati</taxon>
        <taxon>Pseudomonadota</taxon>
        <taxon>Betaproteobacteria</taxon>
        <taxon>Burkholderiales</taxon>
        <taxon>Comamonadaceae</taxon>
        <taxon>Comamonas</taxon>
    </lineage>
</organism>
<dbReference type="RefSeq" id="WP_087275788.1">
    <property type="nucleotide sequence ID" value="NZ_CP021455.1"/>
</dbReference>
<gene>
    <name evidence="15" type="ORF">CCO03_00460</name>
</gene>
<evidence type="ECO:0000313" key="15">
    <source>
        <dbReference type="EMBL" id="ARU03362.1"/>
    </source>
</evidence>
<evidence type="ECO:0000256" key="9">
    <source>
        <dbReference type="NCBIfam" id="TIGR01229"/>
    </source>
</evidence>
<comment type="pathway">
    <text evidence="1">Nitrogen metabolism; urea cycle; L-ornithine and urea from L-arginine: step 1/1.</text>
</comment>
<proteinExistence type="inferred from homology"/>
<dbReference type="PANTHER" id="PTHR43782">
    <property type="entry name" value="ARGINASE"/>
    <property type="match status" value="1"/>
</dbReference>
<evidence type="ECO:0000313" key="16">
    <source>
        <dbReference type="Proteomes" id="UP000196138"/>
    </source>
</evidence>
<comment type="catalytic activity">
    <reaction evidence="8 13">
        <text>L-arginine + H2O = urea + L-ornithine</text>
        <dbReference type="Rhea" id="RHEA:20569"/>
        <dbReference type="ChEBI" id="CHEBI:15377"/>
        <dbReference type="ChEBI" id="CHEBI:16199"/>
        <dbReference type="ChEBI" id="CHEBI:32682"/>
        <dbReference type="ChEBI" id="CHEBI:46911"/>
        <dbReference type="EC" id="3.5.3.1"/>
    </reaction>
</comment>
<dbReference type="GO" id="GO:0006525">
    <property type="term" value="P:arginine metabolic process"/>
    <property type="evidence" value="ECO:0007669"/>
    <property type="project" value="UniProtKB-KW"/>
</dbReference>
<dbReference type="EC" id="3.5.3.1" evidence="2 9"/>
<evidence type="ECO:0000256" key="8">
    <source>
        <dbReference type="ARBA" id="ARBA00047391"/>
    </source>
</evidence>
<evidence type="ECO:0000256" key="7">
    <source>
        <dbReference type="ARBA" id="ARBA00023211"/>
    </source>
</evidence>
<feature type="region of interest" description="Disordered" evidence="14">
    <location>
        <begin position="1"/>
        <end position="20"/>
    </location>
</feature>